<proteinExistence type="predicted"/>
<dbReference type="EMBL" id="JBIAQY010000006">
    <property type="protein sequence ID" value="MFF3569971.1"/>
    <property type="molecule type" value="Genomic_DNA"/>
</dbReference>
<organism evidence="1 2">
    <name type="scientific">Nocardia jiangxiensis</name>
    <dbReference type="NCBI Taxonomy" id="282685"/>
    <lineage>
        <taxon>Bacteria</taxon>
        <taxon>Bacillati</taxon>
        <taxon>Actinomycetota</taxon>
        <taxon>Actinomycetes</taxon>
        <taxon>Mycobacteriales</taxon>
        <taxon>Nocardiaceae</taxon>
        <taxon>Nocardia</taxon>
    </lineage>
</organism>
<dbReference type="RefSeq" id="WP_387404498.1">
    <property type="nucleotide sequence ID" value="NZ_JBIAQY010000006.1"/>
</dbReference>
<keyword evidence="2" id="KW-1185">Reference proteome</keyword>
<protein>
    <submittedName>
        <fullName evidence="1">Uncharacterized protein</fullName>
    </submittedName>
</protein>
<accession>A0ABW6S0Z9</accession>
<sequence length="149" mass="16911">MNPDLMDAQISEFLTETIVDIPDDPWSASALDRVEREILDRFGTVSDVAAPANHEIADQITRFLGEVFRRKFEGRWLNVPGMGGKRYPDFGPVIGHEWIDIHLDVANLVTAAVDRQWGDYLSEIFTRNAHGYAEWAKAGRPPMAEWVEN</sequence>
<dbReference type="Proteomes" id="UP001601992">
    <property type="component" value="Unassembled WGS sequence"/>
</dbReference>
<evidence type="ECO:0000313" key="1">
    <source>
        <dbReference type="EMBL" id="MFF3569971.1"/>
    </source>
</evidence>
<evidence type="ECO:0000313" key="2">
    <source>
        <dbReference type="Proteomes" id="UP001601992"/>
    </source>
</evidence>
<name>A0ABW6S0Z9_9NOCA</name>
<reference evidence="1 2" key="1">
    <citation type="submission" date="2024-10" db="EMBL/GenBank/DDBJ databases">
        <title>The Natural Products Discovery Center: Release of the First 8490 Sequenced Strains for Exploring Actinobacteria Biosynthetic Diversity.</title>
        <authorList>
            <person name="Kalkreuter E."/>
            <person name="Kautsar S.A."/>
            <person name="Yang D."/>
            <person name="Bader C.D."/>
            <person name="Teijaro C.N."/>
            <person name="Fluegel L."/>
            <person name="Davis C.M."/>
            <person name="Simpson J.R."/>
            <person name="Lauterbach L."/>
            <person name="Steele A.D."/>
            <person name="Gui C."/>
            <person name="Meng S."/>
            <person name="Li G."/>
            <person name="Viehrig K."/>
            <person name="Ye F."/>
            <person name="Su P."/>
            <person name="Kiefer A.F."/>
            <person name="Nichols A."/>
            <person name="Cepeda A.J."/>
            <person name="Yan W."/>
            <person name="Fan B."/>
            <person name="Jiang Y."/>
            <person name="Adhikari A."/>
            <person name="Zheng C.-J."/>
            <person name="Schuster L."/>
            <person name="Cowan T.M."/>
            <person name="Smanski M.J."/>
            <person name="Chevrette M.G."/>
            <person name="De Carvalho L.P.S."/>
            <person name="Shen B."/>
        </authorList>
    </citation>
    <scope>NUCLEOTIDE SEQUENCE [LARGE SCALE GENOMIC DNA]</scope>
    <source>
        <strain evidence="1 2">NPDC002593</strain>
    </source>
</reference>
<comment type="caution">
    <text evidence="1">The sequence shown here is derived from an EMBL/GenBank/DDBJ whole genome shotgun (WGS) entry which is preliminary data.</text>
</comment>
<gene>
    <name evidence="1" type="ORF">ACFYXQ_19530</name>
</gene>